<evidence type="ECO:0000313" key="5">
    <source>
        <dbReference type="Proteomes" id="UP001148018"/>
    </source>
</evidence>
<gene>
    <name evidence="4" type="ORF">NHX12_034131</name>
</gene>
<dbReference type="GO" id="GO:0071300">
    <property type="term" value="P:cellular response to retinoic acid"/>
    <property type="evidence" value="ECO:0007669"/>
    <property type="project" value="TreeGrafter"/>
</dbReference>
<evidence type="ECO:0000259" key="3">
    <source>
        <dbReference type="Pfam" id="PF25415"/>
    </source>
</evidence>
<dbReference type="GO" id="GO:0030425">
    <property type="term" value="C:dendrite"/>
    <property type="evidence" value="ECO:0007669"/>
    <property type="project" value="TreeGrafter"/>
</dbReference>
<dbReference type="GO" id="GO:0045666">
    <property type="term" value="P:positive regulation of neuron differentiation"/>
    <property type="evidence" value="ECO:0007669"/>
    <property type="project" value="InterPro"/>
</dbReference>
<dbReference type="Pfam" id="PF19052">
    <property type="entry name" value="BRINP_C"/>
    <property type="match status" value="1"/>
</dbReference>
<dbReference type="EMBL" id="JANIIK010000048">
    <property type="protein sequence ID" value="KAJ3600181.1"/>
    <property type="molecule type" value="Genomic_DNA"/>
</dbReference>
<organism evidence="4 5">
    <name type="scientific">Muraenolepis orangiensis</name>
    <name type="common">Patagonian moray cod</name>
    <dbReference type="NCBI Taxonomy" id="630683"/>
    <lineage>
        <taxon>Eukaryota</taxon>
        <taxon>Metazoa</taxon>
        <taxon>Chordata</taxon>
        <taxon>Craniata</taxon>
        <taxon>Vertebrata</taxon>
        <taxon>Euteleostomi</taxon>
        <taxon>Actinopterygii</taxon>
        <taxon>Neopterygii</taxon>
        <taxon>Teleostei</taxon>
        <taxon>Neoteleostei</taxon>
        <taxon>Acanthomorphata</taxon>
        <taxon>Zeiogadaria</taxon>
        <taxon>Gadariae</taxon>
        <taxon>Gadiformes</taxon>
        <taxon>Muraenolepidoidei</taxon>
        <taxon>Muraenolepididae</taxon>
        <taxon>Muraenolepis</taxon>
    </lineage>
</organism>
<dbReference type="Pfam" id="PF25415">
    <property type="entry name" value="EGF_BRNP1-3"/>
    <property type="match status" value="1"/>
</dbReference>
<evidence type="ECO:0000259" key="2">
    <source>
        <dbReference type="Pfam" id="PF19052"/>
    </source>
</evidence>
<dbReference type="InterPro" id="IPR033237">
    <property type="entry name" value="BRINP"/>
</dbReference>
<reference evidence="4" key="1">
    <citation type="submission" date="2022-07" db="EMBL/GenBank/DDBJ databases">
        <title>Chromosome-level genome of Muraenolepis orangiensis.</title>
        <authorList>
            <person name="Kim J."/>
        </authorList>
    </citation>
    <scope>NUCLEOTIDE SEQUENCE</scope>
    <source>
        <strain evidence="4">KU_S4_2022</strain>
        <tissue evidence="4">Muscle</tissue>
    </source>
</reference>
<feature type="domain" description="BRINP EGF" evidence="3">
    <location>
        <begin position="2"/>
        <end position="23"/>
    </location>
</feature>
<proteinExistence type="predicted"/>
<comment type="caution">
    <text evidence="4">The sequence shown here is derived from an EMBL/GenBank/DDBJ whole genome shotgun (WGS) entry which is preliminary data.</text>
</comment>
<dbReference type="AlphaFoldDB" id="A0A9Q0E6H3"/>
<dbReference type="PANTHER" id="PTHR15564:SF10">
    <property type="entry name" value="BMP_RETINOIC ACID-INDUCIBLE NEURAL-SPECIFIC PROTEIN 3 ISOFORM X1"/>
    <property type="match status" value="1"/>
</dbReference>
<evidence type="ECO:0000313" key="4">
    <source>
        <dbReference type="EMBL" id="KAJ3600181.1"/>
    </source>
</evidence>
<dbReference type="PANTHER" id="PTHR15564">
    <property type="entry name" value="MACPF DOMAIN-CONTAINING PROTEIN"/>
    <property type="match status" value="1"/>
</dbReference>
<sequence length="354" mass="41654">MVCREGDCWCECSAEYPRCNCPESDLKAMEAGLVHLRDSWTTANLDFEESDEFQNFVRKLPTFYALNTSAIQYMWRTEPAIHQRYKQLELNTQQFLGKARRIIKKLFVLSKRCRTQPRIIMLRESRIGLHGMFVSNDVRLNSWFDPSLRKRMLLMLRSNKYKANHVHMLLGMSLQVCLTKNSTLEPLLSPLRIDQNSYPDWERTKLDSPLDCYNWTLTLENKWKTFFETVHFYLQSRIKVPAASENGSIYYEPLDFMELVRNFGFMKINSIQDLYLQLDYPYTQGSQDSALLQLVEIRDRVNRLSPPGPQLLDLFSSLLRRPLKLSTTDKVRIQVALQTFSAKQPNTREYETTK</sequence>
<name>A0A9Q0E6H3_9TELE</name>
<dbReference type="GO" id="GO:0043025">
    <property type="term" value="C:neuronal cell body"/>
    <property type="evidence" value="ECO:0007669"/>
    <property type="project" value="TreeGrafter"/>
</dbReference>
<dbReference type="GO" id="GO:0007399">
    <property type="term" value="P:nervous system development"/>
    <property type="evidence" value="ECO:0007669"/>
    <property type="project" value="TreeGrafter"/>
</dbReference>
<dbReference type="Proteomes" id="UP001148018">
    <property type="component" value="Unassembled WGS sequence"/>
</dbReference>
<dbReference type="InterPro" id="IPR057450">
    <property type="entry name" value="BRINP_EGF"/>
</dbReference>
<protein>
    <submittedName>
        <fullName evidence="4">Uncharacterized protein</fullName>
    </submittedName>
</protein>
<dbReference type="OrthoDB" id="10013872at2759"/>
<dbReference type="GO" id="GO:0005737">
    <property type="term" value="C:cytoplasm"/>
    <property type="evidence" value="ECO:0007669"/>
    <property type="project" value="TreeGrafter"/>
</dbReference>
<dbReference type="InterPro" id="IPR057671">
    <property type="entry name" value="BRINP_C"/>
</dbReference>
<evidence type="ECO:0000256" key="1">
    <source>
        <dbReference type="ARBA" id="ARBA00023180"/>
    </source>
</evidence>
<keyword evidence="1" id="KW-0325">Glycoprotein</keyword>
<feature type="domain" description="BRINP C-terminal" evidence="2">
    <location>
        <begin position="123"/>
        <end position="354"/>
    </location>
</feature>
<accession>A0A9Q0E6H3</accession>
<keyword evidence="5" id="KW-1185">Reference proteome</keyword>
<dbReference type="GO" id="GO:0045930">
    <property type="term" value="P:negative regulation of mitotic cell cycle"/>
    <property type="evidence" value="ECO:0007669"/>
    <property type="project" value="InterPro"/>
</dbReference>